<dbReference type="Proteomes" id="UP000664545">
    <property type="component" value="Unassembled WGS sequence"/>
</dbReference>
<dbReference type="AlphaFoldDB" id="A0A939IHV9"/>
<evidence type="ECO:0000313" key="1">
    <source>
        <dbReference type="EMBL" id="MBN7771869.1"/>
    </source>
</evidence>
<dbReference type="Pfam" id="PF12953">
    <property type="entry name" value="DUF3842"/>
    <property type="match status" value="1"/>
</dbReference>
<name>A0A939IHV9_CLOAM</name>
<reference evidence="1" key="1">
    <citation type="submission" date="2021-02" db="EMBL/GenBank/DDBJ databases">
        <title>Abyssanaerobacter marinus gen.nov., sp., nov, anaerobic bacterium isolated from the Onnuri vent field of Indian Ocean and suggestion of Mogibacteriaceae fam. nov., and proposal of reclassification of ambiguous this family's genus member.</title>
        <authorList>
            <person name="Kim Y.J."/>
            <person name="Yang J.-A."/>
        </authorList>
    </citation>
    <scope>NUCLEOTIDE SEQUENCE</scope>
    <source>
        <strain evidence="1">DSM 2634</strain>
    </source>
</reference>
<gene>
    <name evidence="1" type="ORF">JYB65_00650</name>
</gene>
<dbReference type="RefSeq" id="WP_206580658.1">
    <property type="nucleotide sequence ID" value="NZ_JAFJZZ010000001.1"/>
</dbReference>
<comment type="caution">
    <text evidence="1">The sequence shown here is derived from an EMBL/GenBank/DDBJ whole genome shotgun (WGS) entry which is preliminary data.</text>
</comment>
<evidence type="ECO:0000313" key="2">
    <source>
        <dbReference type="Proteomes" id="UP000664545"/>
    </source>
</evidence>
<proteinExistence type="predicted"/>
<dbReference type="EMBL" id="JAFJZZ010000001">
    <property type="protein sequence ID" value="MBN7771869.1"/>
    <property type="molecule type" value="Genomic_DNA"/>
</dbReference>
<dbReference type="InterPro" id="IPR024208">
    <property type="entry name" value="DUF3842"/>
</dbReference>
<keyword evidence="2" id="KW-1185">Reference proteome</keyword>
<sequence>MIIAVVDGQGGGIGKAIVEKVKAGFPKTVVYALGTNSVATGQMLRAGADEGATGENAIVHNMKRVDVVVGVIGILNANSMMGELTPKMAEAIGSSPAQKILLPLNRCHIHVVSVKELSIGQHIDNAVLAIKEYIQANAGSEDCRPV</sequence>
<organism evidence="1 2">
    <name type="scientific">Clostridium aminobutyricum</name>
    <dbReference type="NCBI Taxonomy" id="33953"/>
    <lineage>
        <taxon>Bacteria</taxon>
        <taxon>Bacillati</taxon>
        <taxon>Bacillota</taxon>
        <taxon>Clostridia</taxon>
        <taxon>Eubacteriales</taxon>
        <taxon>Clostridiaceae</taxon>
        <taxon>Clostridium</taxon>
    </lineage>
</organism>
<accession>A0A939IHV9</accession>
<protein>
    <submittedName>
        <fullName evidence="1">DUF3842 family protein</fullName>
    </submittedName>
</protein>